<keyword evidence="10" id="KW-1185">Reference proteome</keyword>
<evidence type="ECO:0000256" key="7">
    <source>
        <dbReference type="RuleBase" id="RU363032"/>
    </source>
</evidence>
<feature type="transmembrane region" description="Helical" evidence="7">
    <location>
        <begin position="19"/>
        <end position="36"/>
    </location>
</feature>
<sequence>MTDVAAQNRLRQSSQSTNALILSMSILFAALVWLLTDHGNWLRYYPENWEWNIASKITQAIKYLVNDAAINGITLSEVTRSFADVLEIPMLALQGILSEGFTFYHANGEITFIPSMPWPAVVFGLTVFAWWAGGRRVAAVSFITLTYFLIFDLWEPAMLTLSSVVIAVLVSFVLGLLLGVWGYRSARANAVLVPVYDVMQTIPTFSYLVPVLLLFGFNPVAAMIATVIYAMPPMARVTTLALQRVPTNISDFGTMGGCNRRQKMWLVMVPAARQNLLIGLNQVIMLTFAMVIIASVIGAGGLGGKVYQGLKSLKIGDAVEAGIAITLLAIALDQISRAIAVRRPNHVHGNAKSFWERHVLVAATLVFTLAACFLTWVFPALQTYPDRLTISTGSFWNDGILWISDTFYPQIKAVRETLIGYVMRPVKTFLLSVPWTGFVAVVSAVSFIIGGTRLALMSLGLLCFIAITGYWEGAMVSLYLVGLSVIVTLILALPIGVWAGLNDTADRIVTPVIDTLQTMPSFVYLIPVVMLVGVGEFAGLIAIVAYSLPPGIRYAKQGIRNIAASSVEVADMSGCTARQKLWHVQLPLALPDFMLGINQTIMFAFSMLVITALVGTRGLEHDTLVAISKVQPGEGIIAGLGIAFLSIITDRLIGQAGRNMQHRVKRNIR</sequence>
<dbReference type="GO" id="GO:0005275">
    <property type="term" value="F:amine transmembrane transporter activity"/>
    <property type="evidence" value="ECO:0007669"/>
    <property type="project" value="TreeGrafter"/>
</dbReference>
<feature type="transmembrane region" description="Helical" evidence="7">
    <location>
        <begin position="478"/>
        <end position="501"/>
    </location>
</feature>
<evidence type="ECO:0000256" key="1">
    <source>
        <dbReference type="ARBA" id="ARBA00004651"/>
    </source>
</evidence>
<keyword evidence="2 7" id="KW-0813">Transport</keyword>
<dbReference type="EMBL" id="FOAG01000007">
    <property type="protein sequence ID" value="SEL67178.1"/>
    <property type="molecule type" value="Genomic_DNA"/>
</dbReference>
<feature type="transmembrane region" description="Helical" evidence="7">
    <location>
        <begin position="359"/>
        <end position="381"/>
    </location>
</feature>
<dbReference type="OrthoDB" id="9815258at2"/>
<evidence type="ECO:0000256" key="2">
    <source>
        <dbReference type="ARBA" id="ARBA00022448"/>
    </source>
</evidence>
<dbReference type="Proteomes" id="UP000199582">
    <property type="component" value="Unassembled WGS sequence"/>
</dbReference>
<evidence type="ECO:0000256" key="6">
    <source>
        <dbReference type="ARBA" id="ARBA00023136"/>
    </source>
</evidence>
<keyword evidence="5 7" id="KW-1133">Transmembrane helix</keyword>
<protein>
    <submittedName>
        <fullName evidence="9">Glycine betaine/proline transport system permease protein</fullName>
    </submittedName>
</protein>
<evidence type="ECO:0000256" key="3">
    <source>
        <dbReference type="ARBA" id="ARBA00022475"/>
    </source>
</evidence>
<evidence type="ECO:0000313" key="9">
    <source>
        <dbReference type="EMBL" id="SEL67178.1"/>
    </source>
</evidence>
<dbReference type="GO" id="GO:0043190">
    <property type="term" value="C:ATP-binding cassette (ABC) transporter complex"/>
    <property type="evidence" value="ECO:0007669"/>
    <property type="project" value="TreeGrafter"/>
</dbReference>
<feature type="transmembrane region" description="Helical" evidence="7">
    <location>
        <begin position="454"/>
        <end position="471"/>
    </location>
</feature>
<feature type="transmembrane region" description="Helical" evidence="7">
    <location>
        <begin position="204"/>
        <end position="231"/>
    </location>
</feature>
<feature type="transmembrane region" description="Helical" evidence="7">
    <location>
        <begin position="429"/>
        <end position="448"/>
    </location>
</feature>
<comment type="subcellular location">
    <subcellularLocation>
        <location evidence="1 7">Cell membrane</location>
        <topology evidence="1 7">Multi-pass membrane protein</topology>
    </subcellularLocation>
</comment>
<dbReference type="RefSeq" id="WP_139274562.1">
    <property type="nucleotide sequence ID" value="NZ_FOAG01000007.1"/>
</dbReference>
<evidence type="ECO:0000313" key="10">
    <source>
        <dbReference type="Proteomes" id="UP000199582"/>
    </source>
</evidence>
<dbReference type="InterPro" id="IPR035906">
    <property type="entry name" value="MetI-like_sf"/>
</dbReference>
<evidence type="ECO:0000259" key="8">
    <source>
        <dbReference type="PROSITE" id="PS50928"/>
    </source>
</evidence>
<evidence type="ECO:0000256" key="5">
    <source>
        <dbReference type="ARBA" id="ARBA00022989"/>
    </source>
</evidence>
<gene>
    <name evidence="9" type="ORF">SAMN05443999_1074</name>
</gene>
<feature type="transmembrane region" description="Helical" evidence="7">
    <location>
        <begin position="593"/>
        <end position="615"/>
    </location>
</feature>
<proteinExistence type="inferred from homology"/>
<dbReference type="PANTHER" id="PTHR47737">
    <property type="entry name" value="GLYCINE BETAINE/PROLINE BETAINE TRANSPORT SYSTEM PERMEASE PROTEIN PROW"/>
    <property type="match status" value="1"/>
</dbReference>
<dbReference type="SUPFAM" id="SSF161098">
    <property type="entry name" value="MetI-like"/>
    <property type="match status" value="2"/>
</dbReference>
<feature type="domain" description="ABC transmembrane type-1" evidence="8">
    <location>
        <begin position="153"/>
        <end position="336"/>
    </location>
</feature>
<evidence type="ECO:0000256" key="4">
    <source>
        <dbReference type="ARBA" id="ARBA00022692"/>
    </source>
</evidence>
<name>A0A1H7S488_9RHOB</name>
<accession>A0A1H7S488</accession>
<dbReference type="PROSITE" id="PS50928">
    <property type="entry name" value="ABC_TM1"/>
    <property type="match status" value="2"/>
</dbReference>
<feature type="transmembrane region" description="Helical" evidence="7">
    <location>
        <begin position="137"/>
        <end position="154"/>
    </location>
</feature>
<dbReference type="Pfam" id="PF00528">
    <property type="entry name" value="BPD_transp_1"/>
    <property type="match status" value="2"/>
</dbReference>
<dbReference type="GO" id="GO:0031460">
    <property type="term" value="P:glycine betaine transport"/>
    <property type="evidence" value="ECO:0007669"/>
    <property type="project" value="TreeGrafter"/>
</dbReference>
<dbReference type="STRING" id="1287727.SAMN05443999_1074"/>
<dbReference type="InterPro" id="IPR000515">
    <property type="entry name" value="MetI-like"/>
</dbReference>
<organism evidence="9 10">
    <name type="scientific">Roseovarius azorensis</name>
    <dbReference type="NCBI Taxonomy" id="1287727"/>
    <lineage>
        <taxon>Bacteria</taxon>
        <taxon>Pseudomonadati</taxon>
        <taxon>Pseudomonadota</taxon>
        <taxon>Alphaproteobacteria</taxon>
        <taxon>Rhodobacterales</taxon>
        <taxon>Roseobacteraceae</taxon>
        <taxon>Roseovarius</taxon>
    </lineage>
</organism>
<keyword evidence="4 7" id="KW-0812">Transmembrane</keyword>
<feature type="domain" description="ABC transmembrane type-1" evidence="8">
    <location>
        <begin position="474"/>
        <end position="653"/>
    </location>
</feature>
<feature type="transmembrane region" description="Helical" evidence="7">
    <location>
        <begin position="110"/>
        <end position="130"/>
    </location>
</feature>
<feature type="transmembrane region" description="Helical" evidence="7">
    <location>
        <begin position="521"/>
        <end position="548"/>
    </location>
</feature>
<dbReference type="PANTHER" id="PTHR47737:SF1">
    <property type="entry name" value="GLYCINE BETAINE_PROLINE BETAINE TRANSPORT SYSTEM PERMEASE PROTEIN PROW"/>
    <property type="match status" value="1"/>
</dbReference>
<feature type="transmembrane region" description="Helical" evidence="7">
    <location>
        <begin position="160"/>
        <end position="183"/>
    </location>
</feature>
<keyword evidence="6 7" id="KW-0472">Membrane</keyword>
<reference evidence="9 10" key="1">
    <citation type="submission" date="2016-10" db="EMBL/GenBank/DDBJ databases">
        <authorList>
            <person name="de Groot N.N."/>
        </authorList>
    </citation>
    <scope>NUCLEOTIDE SEQUENCE [LARGE SCALE GENOMIC DNA]</scope>
    <source>
        <strain evidence="9 10">DSM 100674</strain>
    </source>
</reference>
<comment type="similarity">
    <text evidence="7">Belongs to the binding-protein-dependent transport system permease family.</text>
</comment>
<dbReference type="GO" id="GO:0015871">
    <property type="term" value="P:choline transport"/>
    <property type="evidence" value="ECO:0007669"/>
    <property type="project" value="TreeGrafter"/>
</dbReference>
<dbReference type="AlphaFoldDB" id="A0A1H7S488"/>
<dbReference type="CDD" id="cd06261">
    <property type="entry name" value="TM_PBP2"/>
    <property type="match status" value="2"/>
</dbReference>
<dbReference type="Gene3D" id="1.10.3720.10">
    <property type="entry name" value="MetI-like"/>
    <property type="match status" value="2"/>
</dbReference>
<keyword evidence="3" id="KW-1003">Cell membrane</keyword>
<feature type="transmembrane region" description="Helical" evidence="7">
    <location>
        <begin position="283"/>
        <end position="307"/>
    </location>
</feature>
<dbReference type="GO" id="GO:0015226">
    <property type="term" value="F:carnitine transmembrane transporter activity"/>
    <property type="evidence" value="ECO:0007669"/>
    <property type="project" value="TreeGrafter"/>
</dbReference>